<accession>A0A7W4VSB2</accession>
<dbReference type="AlphaFoldDB" id="A0A7W4VSB2"/>
<dbReference type="InterPro" id="IPR036388">
    <property type="entry name" value="WH-like_DNA-bd_sf"/>
</dbReference>
<dbReference type="RefSeq" id="WP_183590497.1">
    <property type="nucleotide sequence ID" value="NZ_JACHWR010000001.1"/>
</dbReference>
<feature type="domain" description="RNA polymerase sigma-70 region 4" evidence="1">
    <location>
        <begin position="150"/>
        <end position="172"/>
    </location>
</feature>
<dbReference type="SUPFAM" id="SSF46894">
    <property type="entry name" value="C-terminal effector domain of the bipartite response regulators"/>
    <property type="match status" value="1"/>
</dbReference>
<dbReference type="Gene3D" id="1.10.10.10">
    <property type="entry name" value="Winged helix-like DNA-binding domain superfamily/Winged helix DNA-binding domain"/>
    <property type="match status" value="1"/>
</dbReference>
<keyword evidence="2" id="KW-0238">DNA-binding</keyword>
<proteinExistence type="predicted"/>
<dbReference type="GO" id="GO:0006352">
    <property type="term" value="P:DNA-templated transcription initiation"/>
    <property type="evidence" value="ECO:0007669"/>
    <property type="project" value="InterPro"/>
</dbReference>
<organism evidence="2 3">
    <name type="scientific">Nocardioides soli</name>
    <dbReference type="NCBI Taxonomy" id="1036020"/>
    <lineage>
        <taxon>Bacteria</taxon>
        <taxon>Bacillati</taxon>
        <taxon>Actinomycetota</taxon>
        <taxon>Actinomycetes</taxon>
        <taxon>Propionibacteriales</taxon>
        <taxon>Nocardioidaceae</taxon>
        <taxon>Nocardioides</taxon>
    </lineage>
</organism>
<gene>
    <name evidence="2" type="ORF">FHU40_000268</name>
</gene>
<dbReference type="GO" id="GO:0003677">
    <property type="term" value="F:DNA binding"/>
    <property type="evidence" value="ECO:0007669"/>
    <property type="project" value="UniProtKB-KW"/>
</dbReference>
<name>A0A7W4VSB2_9ACTN</name>
<dbReference type="GO" id="GO:0003700">
    <property type="term" value="F:DNA-binding transcription factor activity"/>
    <property type="evidence" value="ECO:0007669"/>
    <property type="project" value="InterPro"/>
</dbReference>
<dbReference type="Proteomes" id="UP000589626">
    <property type="component" value="Unassembled WGS sequence"/>
</dbReference>
<keyword evidence="3" id="KW-1185">Reference proteome</keyword>
<dbReference type="EMBL" id="JACHWR010000001">
    <property type="protein sequence ID" value="MBB3040467.1"/>
    <property type="molecule type" value="Genomic_DNA"/>
</dbReference>
<evidence type="ECO:0000313" key="3">
    <source>
        <dbReference type="Proteomes" id="UP000589626"/>
    </source>
</evidence>
<reference evidence="2 3" key="1">
    <citation type="submission" date="2020-08" db="EMBL/GenBank/DDBJ databases">
        <title>Sequencing the genomes of 1000 actinobacteria strains.</title>
        <authorList>
            <person name="Klenk H.-P."/>
        </authorList>
    </citation>
    <scope>NUCLEOTIDE SEQUENCE [LARGE SCALE GENOMIC DNA]</scope>
    <source>
        <strain evidence="2 3">DSM 105498</strain>
    </source>
</reference>
<evidence type="ECO:0000259" key="1">
    <source>
        <dbReference type="Pfam" id="PF04545"/>
    </source>
</evidence>
<dbReference type="InterPro" id="IPR016032">
    <property type="entry name" value="Sig_transdc_resp-reg_C-effctor"/>
</dbReference>
<sequence length="206" mass="21754">MTTPVVVLTVDQRGSRSGPDLIPEALAKLAAVPARLPFERTVGDELQGVLVRARSVADALSLLLRADAWNIGVGVGMVEEPLPDHARAGRGPAYLHARAAVTAAKNSPWHTRVVGDEPAARALETTIWLWAAVLARRTTRGWEVADLVAEGLSYAEVGERLGISQSAVSQRAQAAGIVEARRAHELVAGIAAHLLGTGEDHVDHVG</sequence>
<protein>
    <submittedName>
        <fullName evidence="2">DNA-binding CsgD family transcriptional regulator</fullName>
    </submittedName>
</protein>
<comment type="caution">
    <text evidence="2">The sequence shown here is derived from an EMBL/GenBank/DDBJ whole genome shotgun (WGS) entry which is preliminary data.</text>
</comment>
<dbReference type="InterPro" id="IPR007630">
    <property type="entry name" value="RNA_pol_sigma70_r4"/>
</dbReference>
<dbReference type="Pfam" id="PF04545">
    <property type="entry name" value="Sigma70_r4"/>
    <property type="match status" value="1"/>
</dbReference>
<evidence type="ECO:0000313" key="2">
    <source>
        <dbReference type="EMBL" id="MBB3040467.1"/>
    </source>
</evidence>